<sequence>MADVVNLHKVLKNRSKYDRHIVPLKNQDQTLDVDIFVLLSAIDIEFIEVEKKVKVLMDVKTSWTDENLYWDPSQYGDLQHLHVQGDWVWRPEVLIRIPQKGTTTQQIMEGESKELEMVLDHTGKVFRHTTLSLSLFCSIDTTDFPFDEQYFMFILAMSVGDNVRYSEISSCLNTEFDNGNPRWSNLRVAHELIKFDNFTDLMCTVSMKRKPLFYVINIILPVVFLGYLEVLVFVIPADAGEKLSYAVALLLSYSVFVSFVADNIPEDSDNVSDLIYYIIFQFFIGAFAIFCTTLQLRLYHRDDEKDIPYLYRCTVKFVNIFLRKRNKVESCPREGGNKSKQSENHPYVPPKEVTAKYKKTTRVMRRMKTKSDLHGQTSASSSIPSASSDAGARNMTWHNVSSAIDFILFWIFLITQIVLNMWFFYPAYKADR</sequence>
<feature type="transmembrane region" description="Helical" evidence="6">
    <location>
        <begin position="274"/>
        <end position="296"/>
    </location>
</feature>
<dbReference type="SUPFAM" id="SSF90112">
    <property type="entry name" value="Neurotransmitter-gated ion-channel transmembrane pore"/>
    <property type="match status" value="1"/>
</dbReference>
<dbReference type="InParanoid" id="K1PV22"/>
<feature type="domain" description="Neurotransmitter-gated ion-channel transmembrane" evidence="8">
    <location>
        <begin position="218"/>
        <end position="424"/>
    </location>
</feature>
<dbReference type="CDD" id="cd18989">
    <property type="entry name" value="LGIC_ECD_cation"/>
    <property type="match status" value="1"/>
</dbReference>
<keyword evidence="2 6" id="KW-0812">Transmembrane</keyword>
<evidence type="ECO:0000256" key="2">
    <source>
        <dbReference type="ARBA" id="ARBA00022692"/>
    </source>
</evidence>
<reference evidence="9" key="1">
    <citation type="journal article" date="2012" name="Nature">
        <title>The oyster genome reveals stress adaptation and complexity of shell formation.</title>
        <authorList>
            <person name="Zhang G."/>
            <person name="Fang X."/>
            <person name="Guo X."/>
            <person name="Li L."/>
            <person name="Luo R."/>
            <person name="Xu F."/>
            <person name="Yang P."/>
            <person name="Zhang L."/>
            <person name="Wang X."/>
            <person name="Qi H."/>
            <person name="Xiong Z."/>
            <person name="Que H."/>
            <person name="Xie Y."/>
            <person name="Holland P.W."/>
            <person name="Paps J."/>
            <person name="Zhu Y."/>
            <person name="Wu F."/>
            <person name="Chen Y."/>
            <person name="Wang J."/>
            <person name="Peng C."/>
            <person name="Meng J."/>
            <person name="Yang L."/>
            <person name="Liu J."/>
            <person name="Wen B."/>
            <person name="Zhang N."/>
            <person name="Huang Z."/>
            <person name="Zhu Q."/>
            <person name="Feng Y."/>
            <person name="Mount A."/>
            <person name="Hedgecock D."/>
            <person name="Xu Z."/>
            <person name="Liu Y."/>
            <person name="Domazet-Loso T."/>
            <person name="Du Y."/>
            <person name="Sun X."/>
            <person name="Zhang S."/>
            <person name="Liu B."/>
            <person name="Cheng P."/>
            <person name="Jiang X."/>
            <person name="Li J."/>
            <person name="Fan D."/>
            <person name="Wang W."/>
            <person name="Fu W."/>
            <person name="Wang T."/>
            <person name="Wang B."/>
            <person name="Zhang J."/>
            <person name="Peng Z."/>
            <person name="Li Y."/>
            <person name="Li N."/>
            <person name="Wang J."/>
            <person name="Chen M."/>
            <person name="He Y."/>
            <person name="Tan F."/>
            <person name="Song X."/>
            <person name="Zheng Q."/>
            <person name="Huang R."/>
            <person name="Yang H."/>
            <person name="Du X."/>
            <person name="Chen L."/>
            <person name="Yang M."/>
            <person name="Gaffney P.M."/>
            <person name="Wang S."/>
            <person name="Luo L."/>
            <person name="She Z."/>
            <person name="Ming Y."/>
            <person name="Huang W."/>
            <person name="Zhang S."/>
            <person name="Huang B."/>
            <person name="Zhang Y."/>
            <person name="Qu T."/>
            <person name="Ni P."/>
            <person name="Miao G."/>
            <person name="Wang J."/>
            <person name="Wang Q."/>
            <person name="Steinberg C.E."/>
            <person name="Wang H."/>
            <person name="Li N."/>
            <person name="Qian L."/>
            <person name="Zhang G."/>
            <person name="Li Y."/>
            <person name="Yang H."/>
            <person name="Liu X."/>
            <person name="Wang J."/>
            <person name="Yin Y."/>
            <person name="Wang J."/>
        </authorList>
    </citation>
    <scope>NUCLEOTIDE SEQUENCE [LARGE SCALE GENOMIC DNA]</scope>
    <source>
        <strain evidence="9">05x7-T-G4-1.051#20</strain>
    </source>
</reference>
<dbReference type="CDD" id="cd19051">
    <property type="entry name" value="LGIC_TM_cation"/>
    <property type="match status" value="1"/>
</dbReference>
<gene>
    <name evidence="9" type="ORF">CGI_10018388</name>
</gene>
<dbReference type="InterPro" id="IPR036719">
    <property type="entry name" value="Neuro-gated_channel_TM_sf"/>
</dbReference>
<dbReference type="PANTHER" id="PTHR18945">
    <property type="entry name" value="NEUROTRANSMITTER GATED ION CHANNEL"/>
    <property type="match status" value="1"/>
</dbReference>
<feature type="compositionally biased region" description="Low complexity" evidence="5">
    <location>
        <begin position="378"/>
        <end position="388"/>
    </location>
</feature>
<dbReference type="OrthoDB" id="6137422at2759"/>
<organism evidence="9">
    <name type="scientific">Magallana gigas</name>
    <name type="common">Pacific oyster</name>
    <name type="synonym">Crassostrea gigas</name>
    <dbReference type="NCBI Taxonomy" id="29159"/>
    <lineage>
        <taxon>Eukaryota</taxon>
        <taxon>Metazoa</taxon>
        <taxon>Spiralia</taxon>
        <taxon>Lophotrochozoa</taxon>
        <taxon>Mollusca</taxon>
        <taxon>Bivalvia</taxon>
        <taxon>Autobranchia</taxon>
        <taxon>Pteriomorphia</taxon>
        <taxon>Ostreida</taxon>
        <taxon>Ostreoidea</taxon>
        <taxon>Ostreidae</taxon>
        <taxon>Magallana</taxon>
    </lineage>
</organism>
<comment type="subcellular location">
    <subcellularLocation>
        <location evidence="1">Membrane</location>
        <topology evidence="1">Multi-pass membrane protein</topology>
    </subcellularLocation>
</comment>
<dbReference type="HOGENOM" id="CLU_018074_0_1_1"/>
<dbReference type="GO" id="GO:0016020">
    <property type="term" value="C:membrane"/>
    <property type="evidence" value="ECO:0007669"/>
    <property type="project" value="UniProtKB-SubCell"/>
</dbReference>
<evidence type="ECO:0000256" key="4">
    <source>
        <dbReference type="ARBA" id="ARBA00023136"/>
    </source>
</evidence>
<feature type="transmembrane region" description="Helical" evidence="6">
    <location>
        <begin position="212"/>
        <end position="236"/>
    </location>
</feature>
<dbReference type="InterPro" id="IPR006202">
    <property type="entry name" value="Neur_chan_lig-bd"/>
</dbReference>
<evidence type="ECO:0000259" key="8">
    <source>
        <dbReference type="Pfam" id="PF02932"/>
    </source>
</evidence>
<evidence type="ECO:0000256" key="1">
    <source>
        <dbReference type="ARBA" id="ARBA00004141"/>
    </source>
</evidence>
<keyword evidence="9" id="KW-0675">Receptor</keyword>
<proteinExistence type="predicted"/>
<feature type="transmembrane region" description="Helical" evidence="6">
    <location>
        <begin position="403"/>
        <end position="425"/>
    </location>
</feature>
<protein>
    <submittedName>
        <fullName evidence="9">Neuronal acetylcholine receptor subunit alpha-10</fullName>
    </submittedName>
</protein>
<keyword evidence="3 6" id="KW-1133">Transmembrane helix</keyword>
<dbReference type="Gene3D" id="1.20.58.390">
    <property type="entry name" value="Neurotransmitter-gated ion-channel transmembrane domain"/>
    <property type="match status" value="1"/>
</dbReference>
<dbReference type="InterPro" id="IPR036734">
    <property type="entry name" value="Neur_chan_lig-bd_sf"/>
</dbReference>
<dbReference type="InterPro" id="IPR006201">
    <property type="entry name" value="Neur_channel"/>
</dbReference>
<dbReference type="PRINTS" id="PR00252">
    <property type="entry name" value="NRIONCHANNEL"/>
</dbReference>
<evidence type="ECO:0000256" key="6">
    <source>
        <dbReference type="SAM" id="Phobius"/>
    </source>
</evidence>
<evidence type="ECO:0000256" key="3">
    <source>
        <dbReference type="ARBA" id="ARBA00022989"/>
    </source>
</evidence>
<evidence type="ECO:0000313" key="9">
    <source>
        <dbReference type="EMBL" id="EKC28197.1"/>
    </source>
</evidence>
<evidence type="ECO:0000259" key="7">
    <source>
        <dbReference type="Pfam" id="PF02931"/>
    </source>
</evidence>
<dbReference type="Pfam" id="PF02931">
    <property type="entry name" value="Neur_chan_LBD"/>
    <property type="match status" value="1"/>
</dbReference>
<dbReference type="AlphaFoldDB" id="K1PV22"/>
<dbReference type="EMBL" id="JH817229">
    <property type="protein sequence ID" value="EKC28197.1"/>
    <property type="molecule type" value="Genomic_DNA"/>
</dbReference>
<keyword evidence="4 6" id="KW-0472">Membrane</keyword>
<dbReference type="InterPro" id="IPR006029">
    <property type="entry name" value="Neurotrans-gated_channel_TM"/>
</dbReference>
<dbReference type="GO" id="GO:0005230">
    <property type="term" value="F:extracellular ligand-gated monoatomic ion channel activity"/>
    <property type="evidence" value="ECO:0007669"/>
    <property type="project" value="InterPro"/>
</dbReference>
<feature type="transmembrane region" description="Helical" evidence="6">
    <location>
        <begin position="243"/>
        <end position="262"/>
    </location>
</feature>
<dbReference type="Gene3D" id="2.70.170.10">
    <property type="entry name" value="Neurotransmitter-gated ion-channel ligand-binding domain"/>
    <property type="match status" value="1"/>
</dbReference>
<dbReference type="InterPro" id="IPR038050">
    <property type="entry name" value="Neuro_actylchol_rec"/>
</dbReference>
<dbReference type="SUPFAM" id="SSF63712">
    <property type="entry name" value="Nicotinic receptor ligand binding domain-like"/>
    <property type="match status" value="1"/>
</dbReference>
<dbReference type="KEGG" id="crg:105337394"/>
<dbReference type="GO" id="GO:0004888">
    <property type="term" value="F:transmembrane signaling receptor activity"/>
    <property type="evidence" value="ECO:0007669"/>
    <property type="project" value="InterPro"/>
</dbReference>
<dbReference type="Pfam" id="PF02932">
    <property type="entry name" value="Neur_chan_memb"/>
    <property type="match status" value="1"/>
</dbReference>
<feature type="region of interest" description="Disordered" evidence="5">
    <location>
        <begin position="368"/>
        <end position="388"/>
    </location>
</feature>
<name>K1PV22_MAGGI</name>
<accession>K1PV22</accession>
<evidence type="ECO:0000256" key="5">
    <source>
        <dbReference type="SAM" id="MobiDB-lite"/>
    </source>
</evidence>
<feature type="domain" description="Neurotransmitter-gated ion-channel ligand-binding" evidence="7">
    <location>
        <begin position="14"/>
        <end position="150"/>
    </location>
</feature>